<evidence type="ECO:0000256" key="3">
    <source>
        <dbReference type="SAM" id="SignalP"/>
    </source>
</evidence>
<organism evidence="4 5">
    <name type="scientific">Mycolicibacterium grossiae</name>
    <dbReference type="NCBI Taxonomy" id="1552759"/>
    <lineage>
        <taxon>Bacteria</taxon>
        <taxon>Bacillati</taxon>
        <taxon>Actinomycetota</taxon>
        <taxon>Actinomycetes</taxon>
        <taxon>Mycobacteriales</taxon>
        <taxon>Mycobacteriaceae</taxon>
        <taxon>Mycolicibacterium</taxon>
    </lineage>
</organism>
<dbReference type="AlphaFoldDB" id="A0A1E8QAU4"/>
<accession>A0A1E8QAU4</accession>
<dbReference type="OrthoDB" id="3826775at2"/>
<evidence type="ECO:0000313" key="5">
    <source>
        <dbReference type="Proteomes" id="UP000178953"/>
    </source>
</evidence>
<evidence type="ECO:0000313" key="4">
    <source>
        <dbReference type="EMBL" id="OFJ55743.1"/>
    </source>
</evidence>
<protein>
    <recommendedName>
        <fullName evidence="6">Lipoprotein LpqN</fullName>
    </recommendedName>
</protein>
<keyword evidence="1 3" id="KW-0732">Signal</keyword>
<feature type="compositionally biased region" description="Low complexity" evidence="2">
    <location>
        <begin position="24"/>
        <end position="61"/>
    </location>
</feature>
<evidence type="ECO:0008006" key="6">
    <source>
        <dbReference type="Google" id="ProtNLM"/>
    </source>
</evidence>
<name>A0A1E8QAU4_9MYCO</name>
<dbReference type="InterPro" id="IPR019674">
    <property type="entry name" value="Lipoprotein_LpqN/LpqT-like"/>
</dbReference>
<feature type="chain" id="PRO_5039009711" description="Lipoprotein LpqN" evidence="3">
    <location>
        <begin position="23"/>
        <end position="235"/>
    </location>
</feature>
<dbReference type="EMBL" id="MCHX01000001">
    <property type="protein sequence ID" value="OFJ55743.1"/>
    <property type="molecule type" value="Genomic_DNA"/>
</dbReference>
<reference evidence="4 5" key="1">
    <citation type="submission" date="2016-09" db="EMBL/GenBank/DDBJ databases">
        <title>genome sequence of Mycobacterium sp. 739 SCH.</title>
        <authorList>
            <person name="Greninger A.L."/>
            <person name="Qin X."/>
            <person name="Jerome K."/>
            <person name="Vora S."/>
            <person name="Quinn K."/>
        </authorList>
    </citation>
    <scope>NUCLEOTIDE SEQUENCE [LARGE SCALE GENOMIC DNA]</scope>
    <source>
        <strain evidence="4 5">SCH</strain>
    </source>
</reference>
<dbReference type="Pfam" id="PF10738">
    <property type="entry name" value="Lpp-LpqN"/>
    <property type="match status" value="1"/>
</dbReference>
<evidence type="ECO:0000256" key="1">
    <source>
        <dbReference type="ARBA" id="ARBA00022729"/>
    </source>
</evidence>
<dbReference type="Gene3D" id="3.40.1000.10">
    <property type="entry name" value="Mog1/PsbP, alpha/beta/alpha sandwich"/>
    <property type="match status" value="1"/>
</dbReference>
<keyword evidence="5" id="KW-1185">Reference proteome</keyword>
<gene>
    <name evidence="4" type="ORF">BEL07_00655</name>
</gene>
<feature type="signal peptide" evidence="3">
    <location>
        <begin position="1"/>
        <end position="22"/>
    </location>
</feature>
<comment type="caution">
    <text evidence="4">The sequence shown here is derived from an EMBL/GenBank/DDBJ whole genome shotgun (WGS) entry which is preliminary data.</text>
</comment>
<dbReference type="RefSeq" id="WP_070351169.1">
    <property type="nucleotide sequence ID" value="NZ_CP043474.1"/>
</dbReference>
<dbReference type="PROSITE" id="PS51257">
    <property type="entry name" value="PROKAR_LIPOPROTEIN"/>
    <property type="match status" value="1"/>
</dbReference>
<proteinExistence type="predicted"/>
<sequence length="235" mass="23890">MKTPLTACGSAIAALAVAVTLAGCGSDSAPEASSSAASRSASSSASSSGAAPTGSPSAKPAGKSETIADYIKQNGITETQIKRGQPGPVVDLPVPAGWVDAGPATPPYAFSAMVFRGDPAMAADPPTILALMSKLTGNVDPEKVLQYAPGELNNLPGFQSLGEGQDATLAGFKAYQLGGSYVRNGVKRMIAQKTVLVPSGQDLFVLQINADGTEDQIRPLMEATAEIDRTAKITP</sequence>
<feature type="region of interest" description="Disordered" evidence="2">
    <location>
        <begin position="24"/>
        <end position="63"/>
    </location>
</feature>
<dbReference type="Proteomes" id="UP000178953">
    <property type="component" value="Unassembled WGS sequence"/>
</dbReference>
<evidence type="ECO:0000256" key="2">
    <source>
        <dbReference type="SAM" id="MobiDB-lite"/>
    </source>
</evidence>